<organism evidence="8 9">
    <name type="scientific">Sandarakinorhabdus cyanobacteriorum</name>
    <dbReference type="NCBI Taxonomy" id="1981098"/>
    <lineage>
        <taxon>Bacteria</taxon>
        <taxon>Pseudomonadati</taxon>
        <taxon>Pseudomonadota</taxon>
        <taxon>Alphaproteobacteria</taxon>
        <taxon>Sphingomonadales</taxon>
        <taxon>Sphingosinicellaceae</taxon>
        <taxon>Sandarakinorhabdus</taxon>
    </lineage>
</organism>
<evidence type="ECO:0000313" key="9">
    <source>
        <dbReference type="Proteomes" id="UP000216991"/>
    </source>
</evidence>
<evidence type="ECO:0000256" key="4">
    <source>
        <dbReference type="RuleBase" id="RU003357"/>
    </source>
</evidence>
<dbReference type="AlphaFoldDB" id="A0A255Y981"/>
<feature type="domain" description="TonB-dependent receptor plug" evidence="7">
    <location>
        <begin position="76"/>
        <end position="174"/>
    </location>
</feature>
<keyword evidence="4" id="KW-0798">TonB box</keyword>
<dbReference type="InterPro" id="IPR037066">
    <property type="entry name" value="Plug_dom_sf"/>
</dbReference>
<proteinExistence type="inferred from homology"/>
<dbReference type="OrthoDB" id="5476657at2"/>
<feature type="signal peptide" evidence="5">
    <location>
        <begin position="1"/>
        <end position="25"/>
    </location>
</feature>
<evidence type="ECO:0000256" key="3">
    <source>
        <dbReference type="ARBA" id="ARBA00023237"/>
    </source>
</evidence>
<feature type="domain" description="TonB-dependent receptor-like beta-barrel" evidence="6">
    <location>
        <begin position="450"/>
        <end position="913"/>
    </location>
</feature>
<reference evidence="8 9" key="1">
    <citation type="submission" date="2017-07" db="EMBL/GenBank/DDBJ databases">
        <title>Sandarakinorhabdus cyanobacteriorum sp. nov., a novel bacterium isolated from cyanobacterial aggregates in a eutrophic lake.</title>
        <authorList>
            <person name="Cai H."/>
        </authorList>
    </citation>
    <scope>NUCLEOTIDE SEQUENCE [LARGE SCALE GENOMIC DNA]</scope>
    <source>
        <strain evidence="8 9">TH057</strain>
    </source>
</reference>
<evidence type="ECO:0000259" key="6">
    <source>
        <dbReference type="Pfam" id="PF00593"/>
    </source>
</evidence>
<dbReference type="Proteomes" id="UP000216991">
    <property type="component" value="Unassembled WGS sequence"/>
</dbReference>
<name>A0A255Y981_9SPHN</name>
<dbReference type="GO" id="GO:0009279">
    <property type="term" value="C:cell outer membrane"/>
    <property type="evidence" value="ECO:0007669"/>
    <property type="project" value="UniProtKB-SubCell"/>
</dbReference>
<gene>
    <name evidence="8" type="ORF">CHU93_13055</name>
</gene>
<evidence type="ECO:0000256" key="1">
    <source>
        <dbReference type="ARBA" id="ARBA00004442"/>
    </source>
</evidence>
<comment type="similarity">
    <text evidence="4">Belongs to the TonB-dependent receptor family.</text>
</comment>
<dbReference type="NCBIfam" id="TIGR01782">
    <property type="entry name" value="TonB-Xanth-Caul"/>
    <property type="match status" value="1"/>
</dbReference>
<keyword evidence="9" id="KW-1185">Reference proteome</keyword>
<comment type="caution">
    <text evidence="8">The sequence shown here is derived from an EMBL/GenBank/DDBJ whole genome shotgun (WGS) entry which is preliminary data.</text>
</comment>
<dbReference type="PANTHER" id="PTHR40980:SF4">
    <property type="entry name" value="TONB-DEPENDENT RECEPTOR-LIKE BETA-BARREL DOMAIN-CONTAINING PROTEIN"/>
    <property type="match status" value="1"/>
</dbReference>
<dbReference type="EMBL" id="NOXT01000121">
    <property type="protein sequence ID" value="OYQ25768.1"/>
    <property type="molecule type" value="Genomic_DNA"/>
</dbReference>
<accession>A0A255Y981</accession>
<dbReference type="InterPro" id="IPR010104">
    <property type="entry name" value="TonB_rcpt_bac"/>
</dbReference>
<dbReference type="PANTHER" id="PTHR40980">
    <property type="entry name" value="PLUG DOMAIN-CONTAINING PROTEIN"/>
    <property type="match status" value="1"/>
</dbReference>
<feature type="chain" id="PRO_5012920063" description="TonB-dependent receptor" evidence="5">
    <location>
        <begin position="26"/>
        <end position="946"/>
    </location>
</feature>
<dbReference type="RefSeq" id="WP_094474717.1">
    <property type="nucleotide sequence ID" value="NZ_NOXT01000121.1"/>
</dbReference>
<dbReference type="InterPro" id="IPR000531">
    <property type="entry name" value="Beta-barrel_TonB"/>
</dbReference>
<keyword evidence="5" id="KW-0732">Signal</keyword>
<dbReference type="SUPFAM" id="SSF56935">
    <property type="entry name" value="Porins"/>
    <property type="match status" value="1"/>
</dbReference>
<keyword evidence="3" id="KW-0998">Cell outer membrane</keyword>
<evidence type="ECO:0000256" key="2">
    <source>
        <dbReference type="ARBA" id="ARBA00023136"/>
    </source>
</evidence>
<dbReference type="Pfam" id="PF07715">
    <property type="entry name" value="Plug"/>
    <property type="match status" value="1"/>
</dbReference>
<dbReference type="Gene3D" id="2.40.170.20">
    <property type="entry name" value="TonB-dependent receptor, beta-barrel domain"/>
    <property type="match status" value="1"/>
</dbReference>
<evidence type="ECO:0000313" key="8">
    <source>
        <dbReference type="EMBL" id="OYQ25768.1"/>
    </source>
</evidence>
<evidence type="ECO:0008006" key="10">
    <source>
        <dbReference type="Google" id="ProtNLM"/>
    </source>
</evidence>
<evidence type="ECO:0000259" key="7">
    <source>
        <dbReference type="Pfam" id="PF07715"/>
    </source>
</evidence>
<dbReference type="Gene3D" id="2.170.130.10">
    <property type="entry name" value="TonB-dependent receptor, plug domain"/>
    <property type="match status" value="1"/>
</dbReference>
<comment type="subcellular location">
    <subcellularLocation>
        <location evidence="1 4">Cell outer membrane</location>
    </subcellularLocation>
</comment>
<evidence type="ECO:0000256" key="5">
    <source>
        <dbReference type="SAM" id="SignalP"/>
    </source>
</evidence>
<dbReference type="InterPro" id="IPR012910">
    <property type="entry name" value="Plug_dom"/>
</dbReference>
<protein>
    <recommendedName>
        <fullName evidence="10">TonB-dependent receptor</fullName>
    </recommendedName>
</protein>
<dbReference type="Pfam" id="PF00593">
    <property type="entry name" value="TonB_dep_Rec_b-barrel"/>
    <property type="match status" value="1"/>
</dbReference>
<sequence length="946" mass="103022">MILSSRRAGLRLALLASLAATPAFGQIVAAAEDQPAPANAPANASAGDTSGQDGEIVVVGSRPIAESLAAALAVQKNSDSLVSVLAADSIGRLPDQNIAQAISRLPGLSVQRDQGQARYVNIRGAPLQWTTLSFDGIYVISPEGRDARFDSLPSAIAAQVVVNKAVTPDLNGETIAGNVNIVTRSAFDYKGMHFQSKAGLGYNDLGGGMEYEISGVLSNRWETGIGDIGALISGSFYQRRMGTDNFEIDWETVDQDVRPVTGSDPNTLMDTAAGPRRVWAREIENKFYRLTRQNWSVTGRLDWQPDANNRIFLNSIYSIFIDDELRDNFRIDADDQQSRVPSAACTGTTPQLPAAGTTGYADVCTGNTPLKGTIYGVDFDARFRQTAYRQSVFTNTVGGDHTLSDAITIRWRGNYTRSEDDRSQPYLISYQSPGFGSSGATATSRVAATYDFTNAFNSQVQLFNTLRSATGVLSAGTPLARYSDFPNAMTNVTSLDALDVTNAYTAKLELFWKTGLFGDTRLRFGAQYDNRTKTARESQLSVSGATGSPLANNLAALGIPNTLAGITSNEPYAGKLRPGYFFNYFSDPRAETILAEARKLGTFAPVDANFYRVEESVWSGYAMGTTRFDWGNIVYGARVEHVKNSGTAFVFGLPGAAAVLTTIDTSQTLVFPSAHVNWNVSDEHKLRLSFTTGAARPDYTVARPNLTFNDANQTVSGGNPFARPERARGLDLYWEYYGRDGGFASVGVFYKWVSSALFNDTRIFGDTRFDALPQFERSDYRFSTTVNGGSGYIGGAEAALQLQVDDFGGDHGFIGGFGVIANVTWNKSRVTTPDGRRISFPGTSRWVYNVGPYFEKYGVSARIVYQKRTEWLSELGGPDTGGDLFWDTDGELDASIRYAITPNFEIYAEGGNLLNGPGRRYVGNKVRTLEFEKFGRRFQAGVRVTY</sequence>
<keyword evidence="2 4" id="KW-0472">Membrane</keyword>
<dbReference type="InterPro" id="IPR036942">
    <property type="entry name" value="Beta-barrel_TonB_sf"/>
</dbReference>